<feature type="signal peptide" evidence="2">
    <location>
        <begin position="1"/>
        <end position="23"/>
    </location>
</feature>
<gene>
    <name evidence="3" type="ORF">BCV70DRAFT_8682</name>
</gene>
<evidence type="ECO:0000256" key="2">
    <source>
        <dbReference type="SAM" id="SignalP"/>
    </source>
</evidence>
<evidence type="ECO:0000313" key="3">
    <source>
        <dbReference type="EMBL" id="PWZ02940.1"/>
    </source>
</evidence>
<protein>
    <recommendedName>
        <fullName evidence="5">Secreted protein</fullName>
    </recommendedName>
</protein>
<keyword evidence="4" id="KW-1185">Reference proteome</keyword>
<accession>A0A317XYD7</accession>
<proteinExistence type="predicted"/>
<dbReference type="AlphaFoldDB" id="A0A317XYD7"/>
<organism evidence="3 4">
    <name type="scientific">Testicularia cyperi</name>
    <dbReference type="NCBI Taxonomy" id="1882483"/>
    <lineage>
        <taxon>Eukaryota</taxon>
        <taxon>Fungi</taxon>
        <taxon>Dikarya</taxon>
        <taxon>Basidiomycota</taxon>
        <taxon>Ustilaginomycotina</taxon>
        <taxon>Ustilaginomycetes</taxon>
        <taxon>Ustilaginales</taxon>
        <taxon>Anthracoideaceae</taxon>
        <taxon>Testicularia</taxon>
    </lineage>
</organism>
<keyword evidence="2" id="KW-0732">Signal</keyword>
<dbReference type="EMBL" id="KZ819188">
    <property type="protein sequence ID" value="PWZ02940.1"/>
    <property type="molecule type" value="Genomic_DNA"/>
</dbReference>
<evidence type="ECO:0008006" key="5">
    <source>
        <dbReference type="Google" id="ProtNLM"/>
    </source>
</evidence>
<dbReference type="InParanoid" id="A0A317XYD7"/>
<feature type="chain" id="PRO_5016385695" description="Secreted protein" evidence="2">
    <location>
        <begin position="24"/>
        <end position="121"/>
    </location>
</feature>
<sequence length="121" mass="13477">MQASTHHSAFFLFLFSCQAPILGCRPGAVRNTAHRTAALHAHPACASRRKKKNTEKKTRVPAKACLCTTSSRWSDSDYTERVSSVRPKRSSSDRLSMSDHAPSFPTSTANRSSRSDPWRRS</sequence>
<evidence type="ECO:0000256" key="1">
    <source>
        <dbReference type="SAM" id="MobiDB-lite"/>
    </source>
</evidence>
<evidence type="ECO:0000313" key="4">
    <source>
        <dbReference type="Proteomes" id="UP000246740"/>
    </source>
</evidence>
<reference evidence="3 4" key="1">
    <citation type="journal article" date="2018" name="Mol. Biol. Evol.">
        <title>Broad Genomic Sampling Reveals a Smut Pathogenic Ancestry of the Fungal Clade Ustilaginomycotina.</title>
        <authorList>
            <person name="Kijpornyongpan T."/>
            <person name="Mondo S.J."/>
            <person name="Barry K."/>
            <person name="Sandor L."/>
            <person name="Lee J."/>
            <person name="Lipzen A."/>
            <person name="Pangilinan J."/>
            <person name="LaButti K."/>
            <person name="Hainaut M."/>
            <person name="Henrissat B."/>
            <person name="Grigoriev I.V."/>
            <person name="Spatafora J.W."/>
            <person name="Aime M.C."/>
        </authorList>
    </citation>
    <scope>NUCLEOTIDE SEQUENCE [LARGE SCALE GENOMIC DNA]</scope>
    <source>
        <strain evidence="3 4">MCA 3645</strain>
    </source>
</reference>
<dbReference type="Proteomes" id="UP000246740">
    <property type="component" value="Unassembled WGS sequence"/>
</dbReference>
<feature type="region of interest" description="Disordered" evidence="1">
    <location>
        <begin position="72"/>
        <end position="121"/>
    </location>
</feature>
<name>A0A317XYD7_9BASI</name>